<dbReference type="InterPro" id="IPR036890">
    <property type="entry name" value="HATPase_C_sf"/>
</dbReference>
<comment type="caution">
    <text evidence="10">The sequence shown here is derived from an EMBL/GenBank/DDBJ whole genome shotgun (WGS) entry which is preliminary data.</text>
</comment>
<dbReference type="Pfam" id="PF00989">
    <property type="entry name" value="PAS"/>
    <property type="match status" value="1"/>
</dbReference>
<dbReference type="InterPro" id="IPR003594">
    <property type="entry name" value="HATPase_dom"/>
</dbReference>
<feature type="domain" description="Histidine kinase" evidence="9">
    <location>
        <begin position="150"/>
        <end position="364"/>
    </location>
</feature>
<keyword evidence="7" id="KW-0067">ATP-binding</keyword>
<dbReference type="Proteomes" id="UP000235005">
    <property type="component" value="Unassembled WGS sequence"/>
</dbReference>
<evidence type="ECO:0000259" key="9">
    <source>
        <dbReference type="PROSITE" id="PS50109"/>
    </source>
</evidence>
<keyword evidence="11" id="KW-1185">Reference proteome</keyword>
<dbReference type="InterPro" id="IPR005467">
    <property type="entry name" value="His_kinase_dom"/>
</dbReference>
<dbReference type="InterPro" id="IPR003661">
    <property type="entry name" value="HisK_dim/P_dom"/>
</dbReference>
<accession>A0A2N5X3K3</accession>
<organism evidence="10 11">
    <name type="scientific">Pseudohalioglobus lutimaris</name>
    <dbReference type="NCBI Taxonomy" id="1737061"/>
    <lineage>
        <taxon>Bacteria</taxon>
        <taxon>Pseudomonadati</taxon>
        <taxon>Pseudomonadota</taxon>
        <taxon>Gammaproteobacteria</taxon>
        <taxon>Cellvibrionales</taxon>
        <taxon>Halieaceae</taxon>
        <taxon>Pseudohalioglobus</taxon>
    </lineage>
</organism>
<evidence type="ECO:0000256" key="2">
    <source>
        <dbReference type="ARBA" id="ARBA00012438"/>
    </source>
</evidence>
<sequence>MNAVIKDPQRTHDRMHQDRDILDNISTAIVALDSELRVVSLNVSSQDLLETSELRSLGKTPRKLVSRPDTLVQILKQVRATRSPLARRGMPLTLLSGRDIHVDLMVTPISNSEYGISMLLELQPVDRLLKISRDEYQVNAQETTRAMIRGLAHEIKNPLGGVRGAAQLLARELPSAELTEYTNIIIREADRLRDLVDRLLGPNQALDIRNLNIHEVLEHVHDLISAETDHCATLVRDYDPSIPEVLGDRSQLIQAVLNIMRNALQAAASIDECVITLRSRAKRQFTIGNQRHRLACRIDIEDNGPGVPPDMLQSIFLPMVTGRAEGTGLGLTISQSIIARHGGMLECASQPGRTRFTIYLPMDTNNA</sequence>
<keyword evidence="4" id="KW-0808">Transferase</keyword>
<dbReference type="EMBL" id="PKUS01000008">
    <property type="protein sequence ID" value="PLW69071.1"/>
    <property type="molecule type" value="Genomic_DNA"/>
</dbReference>
<dbReference type="GO" id="GO:0000155">
    <property type="term" value="F:phosphorelay sensor kinase activity"/>
    <property type="evidence" value="ECO:0007669"/>
    <property type="project" value="InterPro"/>
</dbReference>
<dbReference type="SMART" id="SM00388">
    <property type="entry name" value="HisKA"/>
    <property type="match status" value="1"/>
</dbReference>
<dbReference type="SUPFAM" id="SSF47384">
    <property type="entry name" value="Homodimeric domain of signal transducing histidine kinase"/>
    <property type="match status" value="1"/>
</dbReference>
<evidence type="ECO:0000256" key="5">
    <source>
        <dbReference type="ARBA" id="ARBA00022741"/>
    </source>
</evidence>
<protein>
    <recommendedName>
        <fullName evidence="2">histidine kinase</fullName>
        <ecNumber evidence="2">2.7.13.3</ecNumber>
    </recommendedName>
</protein>
<evidence type="ECO:0000256" key="7">
    <source>
        <dbReference type="ARBA" id="ARBA00022840"/>
    </source>
</evidence>
<evidence type="ECO:0000256" key="4">
    <source>
        <dbReference type="ARBA" id="ARBA00022679"/>
    </source>
</evidence>
<dbReference type="PRINTS" id="PR00344">
    <property type="entry name" value="BCTRLSENSOR"/>
</dbReference>
<dbReference type="NCBIfam" id="NF008293">
    <property type="entry name" value="PRK11073.1"/>
    <property type="match status" value="1"/>
</dbReference>
<dbReference type="PROSITE" id="PS50109">
    <property type="entry name" value="HIS_KIN"/>
    <property type="match status" value="1"/>
</dbReference>
<dbReference type="SMART" id="SM00387">
    <property type="entry name" value="HATPase_c"/>
    <property type="match status" value="1"/>
</dbReference>
<dbReference type="SUPFAM" id="SSF55874">
    <property type="entry name" value="ATPase domain of HSP90 chaperone/DNA topoisomerase II/histidine kinase"/>
    <property type="match status" value="1"/>
</dbReference>
<evidence type="ECO:0000256" key="6">
    <source>
        <dbReference type="ARBA" id="ARBA00022777"/>
    </source>
</evidence>
<evidence type="ECO:0000313" key="10">
    <source>
        <dbReference type="EMBL" id="PLW69071.1"/>
    </source>
</evidence>
<dbReference type="GO" id="GO:0005524">
    <property type="term" value="F:ATP binding"/>
    <property type="evidence" value="ECO:0007669"/>
    <property type="project" value="UniProtKB-KW"/>
</dbReference>
<dbReference type="InterPro" id="IPR013767">
    <property type="entry name" value="PAS_fold"/>
</dbReference>
<keyword evidence="6 10" id="KW-0418">Kinase</keyword>
<dbReference type="AlphaFoldDB" id="A0A2N5X3K3"/>
<reference evidence="10 11" key="1">
    <citation type="submission" date="2018-01" db="EMBL/GenBank/DDBJ databases">
        <title>The draft genome sequence of Halioglobus lutimaris HF004.</title>
        <authorList>
            <person name="Du Z.-J."/>
            <person name="Shi M.-J."/>
        </authorList>
    </citation>
    <scope>NUCLEOTIDE SEQUENCE [LARGE SCALE GENOMIC DNA]</scope>
    <source>
        <strain evidence="10 11">HF004</strain>
    </source>
</reference>
<dbReference type="Pfam" id="PF02518">
    <property type="entry name" value="HATPase_c"/>
    <property type="match status" value="1"/>
</dbReference>
<evidence type="ECO:0000313" key="11">
    <source>
        <dbReference type="Proteomes" id="UP000235005"/>
    </source>
</evidence>
<dbReference type="Gene3D" id="3.30.450.20">
    <property type="entry name" value="PAS domain"/>
    <property type="match status" value="1"/>
</dbReference>
<dbReference type="PANTHER" id="PTHR43065">
    <property type="entry name" value="SENSOR HISTIDINE KINASE"/>
    <property type="match status" value="1"/>
</dbReference>
<dbReference type="EC" id="2.7.13.3" evidence="2"/>
<dbReference type="Gene3D" id="1.10.287.130">
    <property type="match status" value="1"/>
</dbReference>
<keyword evidence="5" id="KW-0547">Nucleotide-binding</keyword>
<evidence type="ECO:0000256" key="3">
    <source>
        <dbReference type="ARBA" id="ARBA00022553"/>
    </source>
</evidence>
<name>A0A2N5X3K3_9GAMM</name>
<dbReference type="OrthoDB" id="9789238at2"/>
<comment type="catalytic activity">
    <reaction evidence="1">
        <text>ATP + protein L-histidine = ADP + protein N-phospho-L-histidine.</text>
        <dbReference type="EC" id="2.7.13.3"/>
    </reaction>
</comment>
<keyword evidence="8" id="KW-0902">Two-component regulatory system</keyword>
<dbReference type="InterPro" id="IPR004358">
    <property type="entry name" value="Sig_transdc_His_kin-like_C"/>
</dbReference>
<gene>
    <name evidence="10" type="ORF">C0039_08360</name>
</gene>
<dbReference type="Pfam" id="PF00512">
    <property type="entry name" value="HisKA"/>
    <property type="match status" value="1"/>
</dbReference>
<dbReference type="Gene3D" id="3.30.565.10">
    <property type="entry name" value="Histidine kinase-like ATPase, C-terminal domain"/>
    <property type="match status" value="1"/>
</dbReference>
<evidence type="ECO:0000256" key="1">
    <source>
        <dbReference type="ARBA" id="ARBA00000085"/>
    </source>
</evidence>
<evidence type="ECO:0000256" key="8">
    <source>
        <dbReference type="ARBA" id="ARBA00023012"/>
    </source>
</evidence>
<dbReference type="InterPro" id="IPR035965">
    <property type="entry name" value="PAS-like_dom_sf"/>
</dbReference>
<dbReference type="SUPFAM" id="SSF55785">
    <property type="entry name" value="PYP-like sensor domain (PAS domain)"/>
    <property type="match status" value="1"/>
</dbReference>
<dbReference type="GO" id="GO:0006355">
    <property type="term" value="P:regulation of DNA-templated transcription"/>
    <property type="evidence" value="ECO:0007669"/>
    <property type="project" value="InterPro"/>
</dbReference>
<dbReference type="PANTHER" id="PTHR43065:SF16">
    <property type="entry name" value="SENSORY HISTIDINE KINASE_PHOSPHATASE NTRB"/>
    <property type="match status" value="1"/>
</dbReference>
<proteinExistence type="predicted"/>
<dbReference type="CDD" id="cd00082">
    <property type="entry name" value="HisKA"/>
    <property type="match status" value="1"/>
</dbReference>
<keyword evidence="3" id="KW-0597">Phosphoprotein</keyword>
<dbReference type="InterPro" id="IPR036097">
    <property type="entry name" value="HisK_dim/P_sf"/>
</dbReference>